<evidence type="ECO:0000256" key="5">
    <source>
        <dbReference type="ARBA" id="ARBA00022741"/>
    </source>
</evidence>
<sequence>MSTNTTERTEDLFDSKERIVNLEIGGMTCASCVRRVEKKLGKLEGVSASVNLPLESARVVAPEGISDEKLIETVEGAGYTARLKSDDAQEAEEDEGLRSLASFKKRIIVAAVFAVPVFLISMFSVFQFPHWGWVVLALSIPVATYAAWPFHKSAWVNIKHASFTMDTLISLGIVASFLFSLVQLLADPAMTAHAGHADSAHAGMGMDHLLYFDSATMVALFLLIGRYVEHRTQRKSSEALRKLLDLGAKTATVLQKGREIQIPVKDLLPGDEFIVKPGEKIATDGEIISGHSAVDTSLLTGESVPVEVNPGDTVIGATINTSGSLTVRATRVGSETTLAQMGRMVAEAQSTKAPIARLADRISAVFVPVVIAIAVLVLVGWLVFTGDVNAAFIASVSVLVIACPCALGLATPTALLAGTSRGSKLGILIKSAQVLEDTRHVNTIVMDKTGTVTAGQLRVVDTLAFETFSPGAVLTAAAAVESRSEHPIAAAIAAAGRAQGSLPAVTNFVSAAGGGVRGEIQDDAAAVPNARPVHVGQESYLKSEGIQLTGSQREALRQQQERGLTTIIVAIDRQPAGLICLQDTPKPEARKAIAELKELGLKPVLLTGDAAPVARAVAQQVGIDPADVFAGVSPEDKVSQIEKLQANQQGVAMVGDGVNDAAALARADLGIAMGSGTDVAMEAADMTIMRSDLHSIPTAIRLSRATLKLIKSNLFWAFGYNVVAIPIAAAGLLNPMIAGAAMAFSSVFVVLNSLRLGSFK</sequence>
<keyword evidence="5 12" id="KW-0547">Nucleotide-binding</keyword>
<dbReference type="PROSITE" id="PS01047">
    <property type="entry name" value="HMA_1"/>
    <property type="match status" value="1"/>
</dbReference>
<organism evidence="14 15">
    <name type="scientific">Rothia aerolata</name>
    <dbReference type="NCBI Taxonomy" id="1812262"/>
    <lineage>
        <taxon>Bacteria</taxon>
        <taxon>Bacillati</taxon>
        <taxon>Actinomycetota</taxon>
        <taxon>Actinomycetes</taxon>
        <taxon>Micrococcales</taxon>
        <taxon>Micrococcaceae</taxon>
        <taxon>Rothia</taxon>
    </lineage>
</organism>
<name>A0A917MV17_9MICC</name>
<dbReference type="Gene3D" id="3.40.50.1000">
    <property type="entry name" value="HAD superfamily/HAD-like"/>
    <property type="match status" value="1"/>
</dbReference>
<keyword evidence="6 12" id="KW-0067">ATP-binding</keyword>
<dbReference type="InterPro" id="IPR036412">
    <property type="entry name" value="HAD-like_sf"/>
</dbReference>
<feature type="transmembrane region" description="Helical" evidence="12">
    <location>
        <begin position="362"/>
        <end position="384"/>
    </location>
</feature>
<reference evidence="14 15" key="1">
    <citation type="journal article" date="2014" name="Int. J. Syst. Evol. Microbiol.">
        <title>Complete genome sequence of Corynebacterium casei LMG S-19264T (=DSM 44701T), isolated from a smear-ripened cheese.</title>
        <authorList>
            <consortium name="US DOE Joint Genome Institute (JGI-PGF)"/>
            <person name="Walter F."/>
            <person name="Albersmeier A."/>
            <person name="Kalinowski J."/>
            <person name="Ruckert C."/>
        </authorList>
    </citation>
    <scope>NUCLEOTIDE SEQUENCE [LARGE SCALE GENOMIC DNA]</scope>
    <source>
        <strain evidence="14 15">CCM 8669</strain>
    </source>
</reference>
<evidence type="ECO:0000256" key="4">
    <source>
        <dbReference type="ARBA" id="ARBA00022723"/>
    </source>
</evidence>
<evidence type="ECO:0000256" key="6">
    <source>
        <dbReference type="ARBA" id="ARBA00022840"/>
    </source>
</evidence>
<feature type="transmembrane region" description="Helical" evidence="12">
    <location>
        <begin position="209"/>
        <end position="228"/>
    </location>
</feature>
<dbReference type="RefSeq" id="WP_229723088.1">
    <property type="nucleotide sequence ID" value="NZ_BMDC01000001.1"/>
</dbReference>
<evidence type="ECO:0000256" key="2">
    <source>
        <dbReference type="ARBA" id="ARBA00006024"/>
    </source>
</evidence>
<keyword evidence="9 12" id="KW-0472">Membrane</keyword>
<dbReference type="SUPFAM" id="SSF55008">
    <property type="entry name" value="HMA, heavy metal-associated domain"/>
    <property type="match status" value="1"/>
</dbReference>
<proteinExistence type="inferred from homology"/>
<dbReference type="SFLD" id="SFLDF00027">
    <property type="entry name" value="p-type_atpase"/>
    <property type="match status" value="1"/>
</dbReference>
<evidence type="ECO:0000313" key="14">
    <source>
        <dbReference type="EMBL" id="GGH62192.1"/>
    </source>
</evidence>
<dbReference type="InterPro" id="IPR001757">
    <property type="entry name" value="P_typ_ATPase"/>
</dbReference>
<evidence type="ECO:0000256" key="12">
    <source>
        <dbReference type="RuleBase" id="RU362081"/>
    </source>
</evidence>
<evidence type="ECO:0000256" key="3">
    <source>
        <dbReference type="ARBA" id="ARBA00022692"/>
    </source>
</evidence>
<comment type="subcellular location">
    <subcellularLocation>
        <location evidence="1">Cell membrane</location>
        <topology evidence="1">Multi-pass membrane protein</topology>
    </subcellularLocation>
</comment>
<dbReference type="InterPro" id="IPR027256">
    <property type="entry name" value="P-typ_ATPase_IB"/>
</dbReference>
<dbReference type="PROSITE" id="PS01229">
    <property type="entry name" value="COF_2"/>
    <property type="match status" value="1"/>
</dbReference>
<gene>
    <name evidence="14" type="ORF">GCM10007359_12180</name>
</gene>
<feature type="transmembrane region" description="Helical" evidence="12">
    <location>
        <begin position="390"/>
        <end position="417"/>
    </location>
</feature>
<dbReference type="PROSITE" id="PS00154">
    <property type="entry name" value="ATPASE_E1_E2"/>
    <property type="match status" value="1"/>
</dbReference>
<dbReference type="InterPro" id="IPR008250">
    <property type="entry name" value="ATPase_P-typ_transduc_dom_A_sf"/>
</dbReference>
<dbReference type="PRINTS" id="PR00119">
    <property type="entry name" value="CATATPASE"/>
</dbReference>
<dbReference type="SUPFAM" id="SSF81665">
    <property type="entry name" value="Calcium ATPase, transmembrane domain M"/>
    <property type="match status" value="1"/>
</dbReference>
<dbReference type="SUPFAM" id="SSF56784">
    <property type="entry name" value="HAD-like"/>
    <property type="match status" value="1"/>
</dbReference>
<dbReference type="AlphaFoldDB" id="A0A917MV17"/>
<dbReference type="FunFam" id="3.30.70.100:FF:000005">
    <property type="entry name" value="Copper-exporting P-type ATPase A"/>
    <property type="match status" value="1"/>
</dbReference>
<dbReference type="GO" id="GO:0005507">
    <property type="term" value="F:copper ion binding"/>
    <property type="evidence" value="ECO:0007669"/>
    <property type="project" value="TreeGrafter"/>
</dbReference>
<dbReference type="InterPro" id="IPR023214">
    <property type="entry name" value="HAD_sf"/>
</dbReference>
<dbReference type="PRINTS" id="PR00943">
    <property type="entry name" value="CUATPASE"/>
</dbReference>
<dbReference type="InterPro" id="IPR044492">
    <property type="entry name" value="P_typ_ATPase_HD_dom"/>
</dbReference>
<dbReference type="EMBL" id="BMDC01000001">
    <property type="protein sequence ID" value="GGH62192.1"/>
    <property type="molecule type" value="Genomic_DNA"/>
</dbReference>
<dbReference type="CDD" id="cd00371">
    <property type="entry name" value="HMA"/>
    <property type="match status" value="1"/>
</dbReference>
<comment type="caution">
    <text evidence="14">The sequence shown here is derived from an EMBL/GenBank/DDBJ whole genome shotgun (WGS) entry which is preliminary data.</text>
</comment>
<dbReference type="NCBIfam" id="TIGR01494">
    <property type="entry name" value="ATPase_P-type"/>
    <property type="match status" value="2"/>
</dbReference>
<evidence type="ECO:0000256" key="7">
    <source>
        <dbReference type="ARBA" id="ARBA00022967"/>
    </source>
</evidence>
<evidence type="ECO:0000256" key="1">
    <source>
        <dbReference type="ARBA" id="ARBA00004651"/>
    </source>
</evidence>
<keyword evidence="8 12" id="KW-1133">Transmembrane helix</keyword>
<dbReference type="InterPro" id="IPR017969">
    <property type="entry name" value="Heavy-metal-associated_CS"/>
</dbReference>
<dbReference type="GO" id="GO:0005524">
    <property type="term" value="F:ATP binding"/>
    <property type="evidence" value="ECO:0007669"/>
    <property type="project" value="UniProtKB-UniRule"/>
</dbReference>
<keyword evidence="7" id="KW-1278">Translocase</keyword>
<dbReference type="Gene3D" id="2.70.150.10">
    <property type="entry name" value="Calcium-transporting ATPase, cytoplasmic transduction domain A"/>
    <property type="match status" value="1"/>
</dbReference>
<dbReference type="SFLD" id="SFLDS00003">
    <property type="entry name" value="Haloacid_Dehalogenase"/>
    <property type="match status" value="1"/>
</dbReference>
<dbReference type="Pfam" id="PF00403">
    <property type="entry name" value="HMA"/>
    <property type="match status" value="1"/>
</dbReference>
<feature type="transmembrane region" description="Helical" evidence="12">
    <location>
        <begin position="736"/>
        <end position="754"/>
    </location>
</feature>
<protein>
    <recommendedName>
        <fullName evidence="11">Cation-transporting P-type ATPase B</fullName>
    </recommendedName>
</protein>
<dbReference type="InterPro" id="IPR059000">
    <property type="entry name" value="ATPase_P-type_domA"/>
</dbReference>
<dbReference type="CDD" id="cd02094">
    <property type="entry name" value="P-type_ATPase_Cu-like"/>
    <property type="match status" value="1"/>
</dbReference>
<dbReference type="Pfam" id="PF00702">
    <property type="entry name" value="Hydrolase"/>
    <property type="match status" value="1"/>
</dbReference>
<dbReference type="Gene3D" id="3.40.1110.10">
    <property type="entry name" value="Calcium-transporting ATPase, cytoplasmic domain N"/>
    <property type="match status" value="1"/>
</dbReference>
<feature type="transmembrane region" description="Helical" evidence="12">
    <location>
        <begin position="131"/>
        <end position="148"/>
    </location>
</feature>
<comment type="catalytic activity">
    <reaction evidence="10">
        <text>ATP + H2O = ADP + phosphate + H(+)</text>
        <dbReference type="Rhea" id="RHEA:13065"/>
        <dbReference type="ChEBI" id="CHEBI:15377"/>
        <dbReference type="ChEBI" id="CHEBI:15378"/>
        <dbReference type="ChEBI" id="CHEBI:30616"/>
        <dbReference type="ChEBI" id="CHEBI:43474"/>
        <dbReference type="ChEBI" id="CHEBI:456216"/>
    </reaction>
</comment>
<dbReference type="PANTHER" id="PTHR43520">
    <property type="entry name" value="ATP7, ISOFORM B"/>
    <property type="match status" value="1"/>
</dbReference>
<keyword evidence="3 12" id="KW-0812">Transmembrane</keyword>
<dbReference type="InterPro" id="IPR036163">
    <property type="entry name" value="HMA_dom_sf"/>
</dbReference>
<evidence type="ECO:0000256" key="11">
    <source>
        <dbReference type="ARBA" id="ARBA00074171"/>
    </source>
</evidence>
<dbReference type="PROSITE" id="PS50846">
    <property type="entry name" value="HMA_2"/>
    <property type="match status" value="1"/>
</dbReference>
<dbReference type="InterPro" id="IPR018303">
    <property type="entry name" value="ATPase_P-typ_P_site"/>
</dbReference>
<evidence type="ECO:0000256" key="10">
    <source>
        <dbReference type="ARBA" id="ARBA00049360"/>
    </source>
</evidence>
<dbReference type="InterPro" id="IPR023299">
    <property type="entry name" value="ATPase_P-typ_cyto_dom_N"/>
</dbReference>
<feature type="transmembrane region" description="Helical" evidence="12">
    <location>
        <begin position="168"/>
        <end position="186"/>
    </location>
</feature>
<evidence type="ECO:0000256" key="8">
    <source>
        <dbReference type="ARBA" id="ARBA00022989"/>
    </source>
</evidence>
<dbReference type="GO" id="GO:0043682">
    <property type="term" value="F:P-type divalent copper transporter activity"/>
    <property type="evidence" value="ECO:0007669"/>
    <property type="project" value="TreeGrafter"/>
</dbReference>
<dbReference type="SUPFAM" id="SSF81653">
    <property type="entry name" value="Calcium ATPase, transduction domain A"/>
    <property type="match status" value="1"/>
</dbReference>
<dbReference type="GO" id="GO:0016887">
    <property type="term" value="F:ATP hydrolysis activity"/>
    <property type="evidence" value="ECO:0007669"/>
    <property type="project" value="InterPro"/>
</dbReference>
<dbReference type="GO" id="GO:0055070">
    <property type="term" value="P:copper ion homeostasis"/>
    <property type="evidence" value="ECO:0007669"/>
    <property type="project" value="TreeGrafter"/>
</dbReference>
<comment type="similarity">
    <text evidence="2 12">Belongs to the cation transport ATPase (P-type) (TC 3.A.3) family. Type IB subfamily.</text>
</comment>
<dbReference type="Pfam" id="PF00122">
    <property type="entry name" value="E1-E2_ATPase"/>
    <property type="match status" value="1"/>
</dbReference>
<feature type="transmembrane region" description="Helical" evidence="12">
    <location>
        <begin position="107"/>
        <end position="125"/>
    </location>
</feature>
<evidence type="ECO:0000259" key="13">
    <source>
        <dbReference type="PROSITE" id="PS50846"/>
    </source>
</evidence>
<keyword evidence="15" id="KW-1185">Reference proteome</keyword>
<dbReference type="GO" id="GO:0005886">
    <property type="term" value="C:plasma membrane"/>
    <property type="evidence" value="ECO:0007669"/>
    <property type="project" value="UniProtKB-SubCell"/>
</dbReference>
<dbReference type="FunFam" id="2.70.150.10:FF:000002">
    <property type="entry name" value="Copper-transporting ATPase 1, putative"/>
    <property type="match status" value="1"/>
</dbReference>
<evidence type="ECO:0000256" key="9">
    <source>
        <dbReference type="ARBA" id="ARBA00023136"/>
    </source>
</evidence>
<dbReference type="Proteomes" id="UP000600171">
    <property type="component" value="Unassembled WGS sequence"/>
</dbReference>
<dbReference type="NCBIfam" id="TIGR01511">
    <property type="entry name" value="ATPase-IB1_Cu"/>
    <property type="match status" value="1"/>
</dbReference>
<feature type="transmembrane region" description="Helical" evidence="12">
    <location>
        <begin position="713"/>
        <end position="730"/>
    </location>
</feature>
<dbReference type="PANTHER" id="PTHR43520:SF8">
    <property type="entry name" value="P-TYPE CU(+) TRANSPORTER"/>
    <property type="match status" value="1"/>
</dbReference>
<dbReference type="InterPro" id="IPR006121">
    <property type="entry name" value="HMA_dom"/>
</dbReference>
<accession>A0A917MV17</accession>
<feature type="domain" description="HMA" evidence="13">
    <location>
        <begin position="18"/>
        <end position="82"/>
    </location>
</feature>
<dbReference type="NCBIfam" id="TIGR01525">
    <property type="entry name" value="ATPase-IB_hvy"/>
    <property type="match status" value="1"/>
</dbReference>
<dbReference type="Gene3D" id="3.30.70.100">
    <property type="match status" value="1"/>
</dbReference>
<dbReference type="SFLD" id="SFLDG00002">
    <property type="entry name" value="C1.7:_P-type_atpase_like"/>
    <property type="match status" value="1"/>
</dbReference>
<evidence type="ECO:0000313" key="15">
    <source>
        <dbReference type="Proteomes" id="UP000600171"/>
    </source>
</evidence>
<dbReference type="InterPro" id="IPR023298">
    <property type="entry name" value="ATPase_P-typ_TM_dom_sf"/>
</dbReference>
<keyword evidence="4 12" id="KW-0479">Metal-binding</keyword>
<keyword evidence="12" id="KW-1003">Cell membrane</keyword>